<dbReference type="Pfam" id="PF26558">
    <property type="entry name" value="DHQS_2nd"/>
    <property type="match status" value="1"/>
</dbReference>
<evidence type="ECO:0000256" key="3">
    <source>
        <dbReference type="SAM" id="MobiDB-lite"/>
    </source>
</evidence>
<comment type="caution">
    <text evidence="6">The sequence shown here is derived from an EMBL/GenBank/DDBJ whole genome shotgun (WGS) entry which is preliminary data.</text>
</comment>
<dbReference type="EMBL" id="BAAAYN010000052">
    <property type="protein sequence ID" value="GAA3396042.1"/>
    <property type="molecule type" value="Genomic_DNA"/>
</dbReference>
<evidence type="ECO:0000313" key="7">
    <source>
        <dbReference type="Proteomes" id="UP001501676"/>
    </source>
</evidence>
<keyword evidence="2" id="KW-0057">Aromatic amino acid biosynthesis</keyword>
<evidence type="ECO:0000313" key="6">
    <source>
        <dbReference type="EMBL" id="GAA3396042.1"/>
    </source>
</evidence>
<proteinExistence type="predicted"/>
<evidence type="ECO:0000256" key="2">
    <source>
        <dbReference type="ARBA" id="ARBA00023141"/>
    </source>
</evidence>
<dbReference type="InterPro" id="IPR030960">
    <property type="entry name" value="DHQS/DOIS_N"/>
</dbReference>
<feature type="domain" description="3-dehydroquinate synthase N-terminal" evidence="4">
    <location>
        <begin position="34"/>
        <end position="210"/>
    </location>
</feature>
<feature type="region of interest" description="Disordered" evidence="3">
    <location>
        <begin position="1"/>
        <end position="22"/>
    </location>
</feature>
<dbReference type="PANTHER" id="PTHR33563">
    <property type="match status" value="1"/>
</dbReference>
<reference evidence="7" key="1">
    <citation type="journal article" date="2019" name="Int. J. Syst. Evol. Microbiol.">
        <title>The Global Catalogue of Microorganisms (GCM) 10K type strain sequencing project: providing services to taxonomists for standard genome sequencing and annotation.</title>
        <authorList>
            <consortium name="The Broad Institute Genomics Platform"/>
            <consortium name="The Broad Institute Genome Sequencing Center for Infectious Disease"/>
            <person name="Wu L."/>
            <person name="Ma J."/>
        </authorList>
    </citation>
    <scope>NUCLEOTIDE SEQUENCE [LARGE SCALE GENOMIC DNA]</scope>
    <source>
        <strain evidence="7">JCM 9458</strain>
    </source>
</reference>
<evidence type="ECO:0008006" key="8">
    <source>
        <dbReference type="Google" id="ProtNLM"/>
    </source>
</evidence>
<keyword evidence="7" id="KW-1185">Reference proteome</keyword>
<dbReference type="PANTHER" id="PTHR33563:SF1">
    <property type="entry name" value="3-DEHYDROQUINATE SYNTHASE"/>
    <property type="match status" value="1"/>
</dbReference>
<accession>A0ABP6T8Q9</accession>
<evidence type="ECO:0000259" key="4">
    <source>
        <dbReference type="Pfam" id="PF01959"/>
    </source>
</evidence>
<keyword evidence="1" id="KW-0028">Amino-acid biosynthesis</keyword>
<name>A0ABP6T8Q9_9ACTN</name>
<feature type="domain" description="3-dehydroquinate synthase C-terminal" evidence="5">
    <location>
        <begin position="223"/>
        <end position="397"/>
    </location>
</feature>
<evidence type="ECO:0000256" key="1">
    <source>
        <dbReference type="ARBA" id="ARBA00022605"/>
    </source>
</evidence>
<protein>
    <recommendedName>
        <fullName evidence="8">3-dehydroquinate synthase</fullName>
    </recommendedName>
</protein>
<dbReference type="InterPro" id="IPR056179">
    <property type="entry name" value="DHQS_C"/>
</dbReference>
<dbReference type="InterPro" id="IPR002812">
    <property type="entry name" value="DHQS"/>
</dbReference>
<dbReference type="Pfam" id="PF01959">
    <property type="entry name" value="DHQS"/>
    <property type="match status" value="1"/>
</dbReference>
<organism evidence="6 7">
    <name type="scientific">Cryptosporangium minutisporangium</name>
    <dbReference type="NCBI Taxonomy" id="113569"/>
    <lineage>
        <taxon>Bacteria</taxon>
        <taxon>Bacillati</taxon>
        <taxon>Actinomycetota</taxon>
        <taxon>Actinomycetes</taxon>
        <taxon>Cryptosporangiales</taxon>
        <taxon>Cryptosporangiaceae</taxon>
        <taxon>Cryptosporangium</taxon>
    </lineage>
</organism>
<dbReference type="Proteomes" id="UP001501676">
    <property type="component" value="Unassembled WGS sequence"/>
</dbReference>
<dbReference type="NCBIfam" id="NF002625">
    <property type="entry name" value="PRK02290.1-3"/>
    <property type="match status" value="1"/>
</dbReference>
<gene>
    <name evidence="6" type="ORF">GCM10020369_71290</name>
</gene>
<sequence>MTALVPPGAADAPSTAVAAGGGARTAGAADRRTQCWLDLRTVGDAAGAVRDEALHAGFDAILAADPADLRELPPTVTRVLLPEGADLPSDLGAADLVVVVPAAHGARDRLAAAHPGTSFGSYVEVTDADTLAAACASARRDPCTVLRFRDPTNIPLEIVLAAAADADRLVVTVVGDAEEAAIHADVLEHGPGAVLLAPSRPGEATRLVEAVRRRSPDLTLSTFTVTGITHIGAGERACVDTCTYLRQDEGILVGSRARALVLCVSETHPLPYMPTRPFRVNAGAVMSYTLADVERTRYLSELRAGDTVLAVGADGRTRRVPVGRVKIETRPLLSIDAVADCGEPVNLIVQDDWHVRILGPGARVLNSTALRPGDQLLGYLPERARHVGYAIDELCHEL</sequence>
<dbReference type="RefSeq" id="WP_345732690.1">
    <property type="nucleotide sequence ID" value="NZ_BAAAYN010000052.1"/>
</dbReference>
<evidence type="ECO:0000259" key="5">
    <source>
        <dbReference type="Pfam" id="PF26558"/>
    </source>
</evidence>